<evidence type="ECO:0000313" key="4">
    <source>
        <dbReference type="EMBL" id="KAI3837673.1"/>
    </source>
</evidence>
<dbReference type="Gene3D" id="1.25.40.10">
    <property type="entry name" value="Tetratricopeptide repeat domain"/>
    <property type="match status" value="3"/>
</dbReference>
<protein>
    <recommendedName>
        <fullName evidence="3">DYW domain-containing protein</fullName>
    </recommendedName>
</protein>
<proteinExistence type="predicted"/>
<feature type="repeat" description="PPR" evidence="2">
    <location>
        <begin position="140"/>
        <end position="170"/>
    </location>
</feature>
<dbReference type="GO" id="GO:0008270">
    <property type="term" value="F:zinc ion binding"/>
    <property type="evidence" value="ECO:0007669"/>
    <property type="project" value="InterPro"/>
</dbReference>
<dbReference type="FunFam" id="1.25.40.10:FF:001050">
    <property type="entry name" value="Pentatricopeptide repeat-containing protein At2g33760"/>
    <property type="match status" value="1"/>
</dbReference>
<keyword evidence="5" id="KW-1185">Reference proteome</keyword>
<dbReference type="Pfam" id="PF01535">
    <property type="entry name" value="PPR"/>
    <property type="match status" value="4"/>
</dbReference>
<dbReference type="InterPro" id="IPR046960">
    <property type="entry name" value="PPR_At4g14850-like_plant"/>
</dbReference>
<reference evidence="4" key="1">
    <citation type="submission" date="2022-04" db="EMBL/GenBank/DDBJ databases">
        <title>A functionally conserved STORR gene fusion in Papaver species that diverged 16.8 million years ago.</title>
        <authorList>
            <person name="Catania T."/>
        </authorList>
    </citation>
    <scope>NUCLEOTIDE SEQUENCE</scope>
    <source>
        <strain evidence="4">S-188037</strain>
    </source>
</reference>
<dbReference type="PANTHER" id="PTHR47926:SF470">
    <property type="entry name" value="DYW DOMAIN-CONTAINING PROTEIN"/>
    <property type="match status" value="1"/>
</dbReference>
<name>A0AAD4RWW5_9MAGN</name>
<feature type="domain" description="DYW" evidence="3">
    <location>
        <begin position="438"/>
        <end position="520"/>
    </location>
</feature>
<dbReference type="Pfam" id="PF20431">
    <property type="entry name" value="E_motif"/>
    <property type="match status" value="1"/>
</dbReference>
<dbReference type="InterPro" id="IPR002885">
    <property type="entry name" value="PPR_rpt"/>
</dbReference>
<dbReference type="Pfam" id="PF14432">
    <property type="entry name" value="DYW_deaminase"/>
    <property type="match status" value="1"/>
</dbReference>
<dbReference type="AlphaFoldDB" id="A0AAD4RWW5"/>
<keyword evidence="1" id="KW-0677">Repeat</keyword>
<dbReference type="InterPro" id="IPR046848">
    <property type="entry name" value="E_motif"/>
</dbReference>
<dbReference type="GO" id="GO:0009451">
    <property type="term" value="P:RNA modification"/>
    <property type="evidence" value="ECO:0007669"/>
    <property type="project" value="InterPro"/>
</dbReference>
<gene>
    <name evidence="4" type="ORF">MKW98_027032</name>
</gene>
<evidence type="ECO:0000259" key="3">
    <source>
        <dbReference type="Pfam" id="PF14432"/>
    </source>
</evidence>
<dbReference type="InterPro" id="IPR011990">
    <property type="entry name" value="TPR-like_helical_dom_sf"/>
</dbReference>
<dbReference type="Pfam" id="PF20430">
    <property type="entry name" value="Eplus_motif"/>
    <property type="match status" value="1"/>
</dbReference>
<sequence length="536" mass="60289">LIEPGKQIHGHIILTGLGLHDVKIATKLVCLYSACNYLSDAQLTFDKLPKRNIFLWNVLIRGYAWYGPHEIAISLYYQLLDHGLKPDNFTYPFVLKACSSLSALKDESDVFIGAALVDMYAKCGCVDKARSVFDRIPARDVVTWNSMLAAYSQNGCPEEALSLCREMALTKDFRSTVSEIHGFSWRRGFETQDKVITTLVDMYAKSGSLKIARRLFQQLKEKRVVSWNAIITGYAMHGHAKEALALFADMQKEGFPLDHITFVGVLSACSRGGYMDQGWKFFEYMLEDYFIKPTVQHYTCMVDLLGHSGRLVEAYNLIMGMQVRADSGIWGSLLNSCRLHGNVEVGEQALAKLIALQPDDAGNYVILSNIYAQAGKWDGVAKLRMLMKEKGLKKSIACSWIDVKNKTHGFLVGDVSHPQSDEIYAELKRLGRLMKEAGYVPDTTPVFHDVDDDEKMNMVYGHSERLAIAFGIISTPSGTRLLVTKNLRVCDDCHVVIKFISQISKREIIVRDVNRDHHLKMVIVLVVITGETDREP</sequence>
<comment type="caution">
    <text evidence="4">The sequence shown here is derived from an EMBL/GenBank/DDBJ whole genome shotgun (WGS) entry which is preliminary data.</text>
</comment>
<evidence type="ECO:0000313" key="5">
    <source>
        <dbReference type="Proteomes" id="UP001202328"/>
    </source>
</evidence>
<dbReference type="PROSITE" id="PS51375">
    <property type="entry name" value="PPR"/>
    <property type="match status" value="3"/>
</dbReference>
<dbReference type="Proteomes" id="UP001202328">
    <property type="component" value="Unassembled WGS sequence"/>
</dbReference>
<dbReference type="GO" id="GO:0003723">
    <property type="term" value="F:RNA binding"/>
    <property type="evidence" value="ECO:0007669"/>
    <property type="project" value="InterPro"/>
</dbReference>
<feature type="repeat" description="PPR" evidence="2">
    <location>
        <begin position="223"/>
        <end position="257"/>
    </location>
</feature>
<evidence type="ECO:0000256" key="1">
    <source>
        <dbReference type="ARBA" id="ARBA00022737"/>
    </source>
</evidence>
<dbReference type="InterPro" id="IPR032867">
    <property type="entry name" value="DYW_dom"/>
</dbReference>
<accession>A0AAD4RWW5</accession>
<dbReference type="EMBL" id="JAJJMB010017545">
    <property type="protein sequence ID" value="KAI3837673.1"/>
    <property type="molecule type" value="Genomic_DNA"/>
</dbReference>
<feature type="repeat" description="PPR" evidence="2">
    <location>
        <begin position="52"/>
        <end position="86"/>
    </location>
</feature>
<dbReference type="FunFam" id="1.25.40.10:FF:000243">
    <property type="entry name" value="Pentatricopeptide repeat-containing protein chloroplastic"/>
    <property type="match status" value="1"/>
</dbReference>
<dbReference type="InterPro" id="IPR046849">
    <property type="entry name" value="E2_motif"/>
</dbReference>
<dbReference type="NCBIfam" id="TIGR00756">
    <property type="entry name" value="PPR"/>
    <property type="match status" value="2"/>
</dbReference>
<feature type="non-terminal residue" evidence="4">
    <location>
        <position position="536"/>
    </location>
</feature>
<evidence type="ECO:0000256" key="2">
    <source>
        <dbReference type="PROSITE-ProRule" id="PRU00708"/>
    </source>
</evidence>
<organism evidence="4 5">
    <name type="scientific">Papaver atlanticum</name>
    <dbReference type="NCBI Taxonomy" id="357466"/>
    <lineage>
        <taxon>Eukaryota</taxon>
        <taxon>Viridiplantae</taxon>
        <taxon>Streptophyta</taxon>
        <taxon>Embryophyta</taxon>
        <taxon>Tracheophyta</taxon>
        <taxon>Spermatophyta</taxon>
        <taxon>Magnoliopsida</taxon>
        <taxon>Ranunculales</taxon>
        <taxon>Papaveraceae</taxon>
        <taxon>Papaveroideae</taxon>
        <taxon>Papaver</taxon>
    </lineage>
</organism>
<dbReference type="PANTHER" id="PTHR47926">
    <property type="entry name" value="PENTATRICOPEPTIDE REPEAT-CONTAINING PROTEIN"/>
    <property type="match status" value="1"/>
</dbReference>
<dbReference type="Pfam" id="PF13041">
    <property type="entry name" value="PPR_2"/>
    <property type="match status" value="2"/>
</dbReference>